<name>A0A1H0H5U6_9PSEU</name>
<dbReference type="Gene3D" id="3.90.1300.10">
    <property type="entry name" value="Amidase signature (AS) domain"/>
    <property type="match status" value="2"/>
</dbReference>
<feature type="compositionally biased region" description="Polar residues" evidence="2">
    <location>
        <begin position="73"/>
        <end position="91"/>
    </location>
</feature>
<keyword evidence="5" id="KW-1185">Reference proteome</keyword>
<feature type="region of interest" description="Disordered" evidence="2">
    <location>
        <begin position="73"/>
        <end position="92"/>
    </location>
</feature>
<dbReference type="SUPFAM" id="SSF75304">
    <property type="entry name" value="Amidase signature (AS) enzymes"/>
    <property type="match status" value="1"/>
</dbReference>
<evidence type="ECO:0000313" key="5">
    <source>
        <dbReference type="Proteomes" id="UP000199691"/>
    </source>
</evidence>
<dbReference type="STRING" id="641025.SAMN05421507_1011530"/>
<evidence type="ECO:0000256" key="2">
    <source>
        <dbReference type="SAM" id="MobiDB-lite"/>
    </source>
</evidence>
<dbReference type="InterPro" id="IPR036928">
    <property type="entry name" value="AS_sf"/>
</dbReference>
<proteinExistence type="inferred from homology"/>
<dbReference type="AlphaFoldDB" id="A0A1H0H5U6"/>
<protein>
    <submittedName>
        <fullName evidence="4">Amidase</fullName>
    </submittedName>
</protein>
<dbReference type="OrthoDB" id="182039at2"/>
<feature type="domain" description="Amidase" evidence="3">
    <location>
        <begin position="56"/>
        <end position="143"/>
    </location>
</feature>
<dbReference type="PANTHER" id="PTHR11895">
    <property type="entry name" value="TRANSAMIDASE"/>
    <property type="match status" value="1"/>
</dbReference>
<dbReference type="InterPro" id="IPR023631">
    <property type="entry name" value="Amidase_dom"/>
</dbReference>
<organism evidence="4 5">
    <name type="scientific">Lentzea jiangxiensis</name>
    <dbReference type="NCBI Taxonomy" id="641025"/>
    <lineage>
        <taxon>Bacteria</taxon>
        <taxon>Bacillati</taxon>
        <taxon>Actinomycetota</taxon>
        <taxon>Actinomycetes</taxon>
        <taxon>Pseudonocardiales</taxon>
        <taxon>Pseudonocardiaceae</taxon>
        <taxon>Lentzea</taxon>
    </lineage>
</organism>
<accession>A0A1H0H5U6</accession>
<dbReference type="RefSeq" id="WP_090095829.1">
    <property type="nucleotide sequence ID" value="NZ_FNIX01000001.1"/>
</dbReference>
<evidence type="ECO:0000313" key="4">
    <source>
        <dbReference type="EMBL" id="SDO14518.1"/>
    </source>
</evidence>
<dbReference type="Proteomes" id="UP000199691">
    <property type="component" value="Unassembled WGS sequence"/>
</dbReference>
<dbReference type="Pfam" id="PF01425">
    <property type="entry name" value="Amidase"/>
    <property type="match status" value="2"/>
</dbReference>
<dbReference type="EMBL" id="FNIX01000001">
    <property type="protein sequence ID" value="SDO14518.1"/>
    <property type="molecule type" value="Genomic_DNA"/>
</dbReference>
<dbReference type="InterPro" id="IPR000120">
    <property type="entry name" value="Amidase"/>
</dbReference>
<dbReference type="GO" id="GO:0003824">
    <property type="term" value="F:catalytic activity"/>
    <property type="evidence" value="ECO:0007669"/>
    <property type="project" value="InterPro"/>
</dbReference>
<evidence type="ECO:0000256" key="1">
    <source>
        <dbReference type="ARBA" id="ARBA00009199"/>
    </source>
</evidence>
<reference evidence="5" key="1">
    <citation type="submission" date="2016-10" db="EMBL/GenBank/DDBJ databases">
        <authorList>
            <person name="Varghese N."/>
            <person name="Submissions S."/>
        </authorList>
    </citation>
    <scope>NUCLEOTIDE SEQUENCE [LARGE SCALE GENOMIC DNA]</scope>
    <source>
        <strain evidence="5">CGMCC 4.6609</strain>
    </source>
</reference>
<comment type="similarity">
    <text evidence="1">Belongs to the amidase family.</text>
</comment>
<evidence type="ECO:0000259" key="3">
    <source>
        <dbReference type="Pfam" id="PF01425"/>
    </source>
</evidence>
<gene>
    <name evidence="4" type="ORF">SAMN05421507_1011530</name>
</gene>
<sequence length="313" mass="32885">MPEVREALARLDVVEPTLCAFHEVFRSPDLDVDPSLPFAGMPIAVKRGERRSHREALVAKGCIPIGLTTTPDGSTPWQTWGRNSRGVTRNPWNLDRTPGGSSAGSAVAVASGVVPLATGVDGAGSIRVPAAWCGVYGLKTTSSERAAVGVFVRDPSLLMTYLDLDEVSSPTAVWSADLGFADVDDEQAGIAWRAAAPLSPRPVDLGLPDPADDWYAHRCGPSPVLDELFQTADLLLTPTTPGPPHGHDGPGSRINTALTWTFNLSGHPAISIPAGFDAEGLPVGLQAVARHGREVDLVAAARLIAKPPRLGPT</sequence>
<feature type="domain" description="Amidase" evidence="3">
    <location>
        <begin position="226"/>
        <end position="297"/>
    </location>
</feature>
<dbReference type="PANTHER" id="PTHR11895:SF7">
    <property type="entry name" value="GLUTAMYL-TRNA(GLN) AMIDOTRANSFERASE SUBUNIT A, MITOCHONDRIAL"/>
    <property type="match status" value="1"/>
</dbReference>